<dbReference type="EMBL" id="JAPEIS010000001">
    <property type="protein sequence ID" value="KAJ8070912.1"/>
    <property type="molecule type" value="Genomic_DNA"/>
</dbReference>
<evidence type="ECO:0000313" key="3">
    <source>
        <dbReference type="Proteomes" id="UP001152300"/>
    </source>
</evidence>
<evidence type="ECO:0000313" key="2">
    <source>
        <dbReference type="EMBL" id="KAJ8070912.1"/>
    </source>
</evidence>
<accession>A0A9X0AXU3</accession>
<dbReference type="AlphaFoldDB" id="A0A9X0AXU3"/>
<evidence type="ECO:0000256" key="1">
    <source>
        <dbReference type="SAM" id="MobiDB-lite"/>
    </source>
</evidence>
<protein>
    <submittedName>
        <fullName evidence="2">Uncharacterized protein</fullName>
    </submittedName>
</protein>
<keyword evidence="3" id="KW-1185">Reference proteome</keyword>
<comment type="caution">
    <text evidence="2">The sequence shown here is derived from an EMBL/GenBank/DDBJ whole genome shotgun (WGS) entry which is preliminary data.</text>
</comment>
<reference evidence="2" key="1">
    <citation type="submission" date="2022-11" db="EMBL/GenBank/DDBJ databases">
        <title>Genome Resource of Sclerotinia nivalis Strain SnTB1, a Plant Pathogen Isolated from American Ginseng.</title>
        <authorList>
            <person name="Fan S."/>
        </authorList>
    </citation>
    <scope>NUCLEOTIDE SEQUENCE</scope>
    <source>
        <strain evidence="2">SnTB1</strain>
    </source>
</reference>
<proteinExistence type="predicted"/>
<organism evidence="2 3">
    <name type="scientific">Sclerotinia nivalis</name>
    <dbReference type="NCBI Taxonomy" id="352851"/>
    <lineage>
        <taxon>Eukaryota</taxon>
        <taxon>Fungi</taxon>
        <taxon>Dikarya</taxon>
        <taxon>Ascomycota</taxon>
        <taxon>Pezizomycotina</taxon>
        <taxon>Leotiomycetes</taxon>
        <taxon>Helotiales</taxon>
        <taxon>Sclerotiniaceae</taxon>
        <taxon>Sclerotinia</taxon>
    </lineage>
</organism>
<gene>
    <name evidence="2" type="ORF">OCU04_001271</name>
</gene>
<feature type="region of interest" description="Disordered" evidence="1">
    <location>
        <begin position="237"/>
        <end position="264"/>
    </location>
</feature>
<dbReference type="Proteomes" id="UP001152300">
    <property type="component" value="Unassembled WGS sequence"/>
</dbReference>
<name>A0A9X0AXU3_9HELO</name>
<sequence length="275" mass="30758">MMLLRPFSLAARCVRPQSITTYRSQFIRLYSQPPASQKAAVTISFDDATNRTLEEVQQALSPWLRMPSTEVKLFDIILDHNSPEIQAQRIENIASKMEKFEIGQVNSRLECHNFLIRVARRKDWNKYYDNLYEQFRQSRLVPSNHLPHGPDIEFLCNIAEYDRVEVSMRLEQQFSNGIYLGAVKMLNIYKDHDGKRQKSNFDIGAKRSILDDSSPFAWGLPIPIPIPIGAIGGAAAGSAMEGSREGSPNGVDEGAGDDGGDGGGGIFDGFDIDIF</sequence>
<dbReference type="OrthoDB" id="3550934at2759"/>